<reference evidence="1 2" key="1">
    <citation type="journal article" date="2014" name="Genome Announc.">
        <title>Complete Genome Sequences of Two Citrobacter rodentium Bacteriophages, CR8 and CR44b.</title>
        <authorList>
            <person name="Toribio A.L."/>
            <person name="Pickard D."/>
            <person name="Cerdeno-Tarraga A.M."/>
            <person name="Petty N.K."/>
            <person name="Thomson N."/>
            <person name="Salmond G."/>
            <person name="Dougan G."/>
        </authorList>
    </citation>
    <scope>NUCLEOTIDE SEQUENCE [LARGE SCALE GENOMIC DNA]</scope>
</reference>
<dbReference type="OrthoDB" id="12670at10239"/>
<evidence type="ECO:0000313" key="2">
    <source>
        <dbReference type="Proteomes" id="UP000019157"/>
    </source>
</evidence>
<dbReference type="EMBL" id="HG818824">
    <property type="protein sequence ID" value="CDM21620.1"/>
    <property type="molecule type" value="Genomic_DNA"/>
</dbReference>
<accession>W6PPN1</accession>
<dbReference type="KEGG" id="vg:18499588"/>
<gene>
    <name evidence="1" type="primary">7</name>
</gene>
<proteinExistence type="predicted"/>
<dbReference type="Proteomes" id="UP000019157">
    <property type="component" value="Segment"/>
</dbReference>
<keyword evidence="2" id="KW-1185">Reference proteome</keyword>
<evidence type="ECO:0000313" key="1">
    <source>
        <dbReference type="EMBL" id="CDM21620.1"/>
    </source>
</evidence>
<dbReference type="RefSeq" id="YP_009004191.1">
    <property type="nucleotide sequence ID" value="NC_023548.1"/>
</dbReference>
<protein>
    <submittedName>
        <fullName evidence="1">Predicted host specificity protein A</fullName>
    </submittedName>
</protein>
<sequence length="132" mass="15320">MFHYQSSSRGRDLCLQTSWYKGHNSGFANYEHFCIQANRVVEEAGCEEITVYNESLEPVAYLALQLCASFHRPYYGLSVYVSAVRSDLEGDLKLSKYILQVIREIAIKEDCKWYERSKHVSQTIIQTIIKEI</sequence>
<name>W6PPN1_9CAUD</name>
<organism evidence="1 2">
    <name type="scientific">Citrobacter phage CR8</name>
    <dbReference type="NCBI Taxonomy" id="1455076"/>
    <lineage>
        <taxon>Viruses</taxon>
        <taxon>Duplodnaviria</taxon>
        <taxon>Heunggongvirae</taxon>
        <taxon>Uroviricota</taxon>
        <taxon>Caudoviricetes</taxon>
        <taxon>Autographivirales</taxon>
        <taxon>Autotranscriptaviridae</taxon>
        <taxon>Studiervirinae</taxon>
        <taxon>Caroctavirus</taxon>
        <taxon>Caroctavirus CR8</taxon>
    </lineage>
</organism>
<dbReference type="GeneID" id="18499588"/>